<dbReference type="RefSeq" id="WP_150486757.1">
    <property type="nucleotide sequence ID" value="NZ_BMUV01000007.1"/>
</dbReference>
<feature type="compositionally biased region" description="Pro residues" evidence="1">
    <location>
        <begin position="102"/>
        <end position="111"/>
    </location>
</feature>
<dbReference type="Proteomes" id="UP000326178">
    <property type="component" value="Chromosome"/>
</dbReference>
<gene>
    <name evidence="2" type="ORF">CP967_04990</name>
</gene>
<reference evidence="2 3" key="1">
    <citation type="submission" date="2017-09" db="EMBL/GenBank/DDBJ databases">
        <authorList>
            <person name="Lee N."/>
            <person name="Cho B.-K."/>
        </authorList>
    </citation>
    <scope>NUCLEOTIDE SEQUENCE [LARGE SCALE GENOMIC DNA]</scope>
    <source>
        <strain evidence="2 3">ATCC 12769</strain>
    </source>
</reference>
<name>A0A5J6FN91_9ACTN</name>
<dbReference type="OrthoDB" id="4978993at2"/>
<organism evidence="2 3">
    <name type="scientific">Streptomyces nitrosporeus</name>
    <dbReference type="NCBI Taxonomy" id="28894"/>
    <lineage>
        <taxon>Bacteria</taxon>
        <taxon>Bacillati</taxon>
        <taxon>Actinomycetota</taxon>
        <taxon>Actinomycetes</taxon>
        <taxon>Kitasatosporales</taxon>
        <taxon>Streptomycetaceae</taxon>
        <taxon>Streptomyces</taxon>
    </lineage>
</organism>
<evidence type="ECO:0000313" key="2">
    <source>
        <dbReference type="EMBL" id="QEU76405.1"/>
    </source>
</evidence>
<proteinExistence type="predicted"/>
<dbReference type="KEGG" id="snk:CP967_04990"/>
<accession>A0A5J6FN91</accession>
<dbReference type="AlphaFoldDB" id="A0A5J6FN91"/>
<feature type="region of interest" description="Disordered" evidence="1">
    <location>
        <begin position="90"/>
        <end position="112"/>
    </location>
</feature>
<keyword evidence="3" id="KW-1185">Reference proteome</keyword>
<dbReference type="EMBL" id="CP023702">
    <property type="protein sequence ID" value="QEU76405.1"/>
    <property type="molecule type" value="Genomic_DNA"/>
</dbReference>
<evidence type="ECO:0008006" key="4">
    <source>
        <dbReference type="Google" id="ProtNLM"/>
    </source>
</evidence>
<evidence type="ECO:0000313" key="3">
    <source>
        <dbReference type="Proteomes" id="UP000326178"/>
    </source>
</evidence>
<evidence type="ECO:0000256" key="1">
    <source>
        <dbReference type="SAM" id="MobiDB-lite"/>
    </source>
</evidence>
<sequence>MDSVPVRCPVCRRDHAYITPVYPCPCGSPVAPPLMRGAPAEPITHRTWNDDWVSVRCHSCGRRDQWPHPELCCPCGAVLRVPVRPVATRGGAHRPAARPAAAPVPVPPPPAARARPPFRPLVIRTARDAAGAAALYLTWLGYRDVVQPEVRPQSRIDLRAAGLIAQVDPTTRPTPLRDVECLWLNALNSSVAGVFFSLAGYAADARARGDQLAVPLFVMDLTGTPQPVNDPAEELVSTGP</sequence>
<protein>
    <recommendedName>
        <fullName evidence="4">Restriction endonuclease</fullName>
    </recommendedName>
</protein>